<accession>A0A426YZI6</accession>
<dbReference type="Proteomes" id="UP000287651">
    <property type="component" value="Unassembled WGS sequence"/>
</dbReference>
<sequence length="84" mass="9387">MRTCFALLTVLDSITNDPDSCTQLENELPIKGMQQPLIGITLSSKGPLRLTKYKRDEEVLSRNGKIDESDTTLILAELLHPSKM</sequence>
<comment type="caution">
    <text evidence="1">The sequence shown here is derived from an EMBL/GenBank/DDBJ whole genome shotgun (WGS) entry which is preliminary data.</text>
</comment>
<evidence type="ECO:0000313" key="2">
    <source>
        <dbReference type="Proteomes" id="UP000287651"/>
    </source>
</evidence>
<evidence type="ECO:0000313" key="1">
    <source>
        <dbReference type="EMBL" id="RRT57157.1"/>
    </source>
</evidence>
<proteinExistence type="predicted"/>
<reference evidence="1 2" key="1">
    <citation type="journal article" date="2014" name="Agronomy (Basel)">
        <title>A Draft Genome Sequence for Ensete ventricosum, the Drought-Tolerant Tree Against Hunger.</title>
        <authorList>
            <person name="Harrison J."/>
            <person name="Moore K.A."/>
            <person name="Paszkiewicz K."/>
            <person name="Jones T."/>
            <person name="Grant M."/>
            <person name="Ambacheew D."/>
            <person name="Muzemil S."/>
            <person name="Studholme D.J."/>
        </authorList>
    </citation>
    <scope>NUCLEOTIDE SEQUENCE [LARGE SCALE GENOMIC DNA]</scope>
</reference>
<organism evidence="1 2">
    <name type="scientific">Ensete ventricosum</name>
    <name type="common">Abyssinian banana</name>
    <name type="synonym">Musa ensete</name>
    <dbReference type="NCBI Taxonomy" id="4639"/>
    <lineage>
        <taxon>Eukaryota</taxon>
        <taxon>Viridiplantae</taxon>
        <taxon>Streptophyta</taxon>
        <taxon>Embryophyta</taxon>
        <taxon>Tracheophyta</taxon>
        <taxon>Spermatophyta</taxon>
        <taxon>Magnoliopsida</taxon>
        <taxon>Liliopsida</taxon>
        <taxon>Zingiberales</taxon>
        <taxon>Musaceae</taxon>
        <taxon>Ensete</taxon>
    </lineage>
</organism>
<dbReference type="AlphaFoldDB" id="A0A426YZI6"/>
<protein>
    <submittedName>
        <fullName evidence="1">Uncharacterized protein</fullName>
    </submittedName>
</protein>
<gene>
    <name evidence="1" type="ORF">B296_00043661</name>
</gene>
<dbReference type="EMBL" id="AMZH03009293">
    <property type="protein sequence ID" value="RRT57157.1"/>
    <property type="molecule type" value="Genomic_DNA"/>
</dbReference>
<name>A0A426YZI6_ENSVE</name>